<accession>X7E4F8</accession>
<gene>
    <name evidence="2" type="ORF">MUS1_04330</name>
</gene>
<sequence length="148" mass="16812">MRTSTSFLTVILAALGMIPFVFATYLSWSNQVFFEKSGLHLFITYSAIILSFMGGTLWGQFIHKDIDSLSRYVLITSNFLAIGAWFSLLIDVPVLSIGLLFLGFISTFWVEARSLKHNESANARYLNMRFIVTIVVCVLHLLIVYPYK</sequence>
<reference evidence="2 3" key="1">
    <citation type="submission" date="2014-01" db="EMBL/GenBank/DDBJ databases">
        <title>Marinomonas ushuaiensis DSM 15871 Genome Sequencing.</title>
        <authorList>
            <person name="Lai Q."/>
            <person name="Shao Z.S."/>
        </authorList>
    </citation>
    <scope>NUCLEOTIDE SEQUENCE [LARGE SCALE GENOMIC DNA]</scope>
    <source>
        <strain evidence="2 3">DSM 15871</strain>
    </source>
</reference>
<dbReference type="eggNOG" id="ENOG5033AJV">
    <property type="taxonomic scope" value="Bacteria"/>
</dbReference>
<comment type="caution">
    <text evidence="2">The sequence shown here is derived from an EMBL/GenBank/DDBJ whole genome shotgun (WGS) entry which is preliminary data.</text>
</comment>
<keyword evidence="1" id="KW-0812">Transmembrane</keyword>
<feature type="transmembrane region" description="Helical" evidence="1">
    <location>
        <begin position="92"/>
        <end position="110"/>
    </location>
</feature>
<evidence type="ECO:0000313" key="2">
    <source>
        <dbReference type="EMBL" id="ETX10063.1"/>
    </source>
</evidence>
<dbReference type="Proteomes" id="UP000054058">
    <property type="component" value="Unassembled WGS sequence"/>
</dbReference>
<feature type="transmembrane region" description="Helical" evidence="1">
    <location>
        <begin position="39"/>
        <end position="57"/>
    </location>
</feature>
<protein>
    <recommendedName>
        <fullName evidence="4">DUF3429 domain-containing protein</fullName>
    </recommendedName>
</protein>
<dbReference type="InterPro" id="IPR021836">
    <property type="entry name" value="DUF3429"/>
</dbReference>
<keyword evidence="1" id="KW-0472">Membrane</keyword>
<dbReference type="Pfam" id="PF11911">
    <property type="entry name" value="DUF3429"/>
    <property type="match status" value="1"/>
</dbReference>
<evidence type="ECO:0000313" key="3">
    <source>
        <dbReference type="Proteomes" id="UP000054058"/>
    </source>
</evidence>
<dbReference type="OrthoDB" id="8591832at2"/>
<evidence type="ECO:0008006" key="4">
    <source>
        <dbReference type="Google" id="ProtNLM"/>
    </source>
</evidence>
<feature type="transmembrane region" description="Helical" evidence="1">
    <location>
        <begin position="130"/>
        <end position="147"/>
    </location>
</feature>
<dbReference type="PATRIC" id="fig|1122207.3.peg.2485"/>
<dbReference type="RefSeq" id="WP_036162976.1">
    <property type="nucleotide sequence ID" value="NZ_JAMB01000011.1"/>
</dbReference>
<feature type="transmembrane region" description="Helical" evidence="1">
    <location>
        <begin position="69"/>
        <end position="86"/>
    </location>
</feature>
<dbReference type="AlphaFoldDB" id="X7E4F8"/>
<dbReference type="STRING" id="1122207.MUS1_04330"/>
<dbReference type="EMBL" id="JAMB01000011">
    <property type="protein sequence ID" value="ETX10063.1"/>
    <property type="molecule type" value="Genomic_DNA"/>
</dbReference>
<organism evidence="2 3">
    <name type="scientific">Marinomonas ushuaiensis DSM 15871</name>
    <dbReference type="NCBI Taxonomy" id="1122207"/>
    <lineage>
        <taxon>Bacteria</taxon>
        <taxon>Pseudomonadati</taxon>
        <taxon>Pseudomonadota</taxon>
        <taxon>Gammaproteobacteria</taxon>
        <taxon>Oceanospirillales</taxon>
        <taxon>Oceanospirillaceae</taxon>
        <taxon>Marinomonas</taxon>
    </lineage>
</organism>
<proteinExistence type="predicted"/>
<evidence type="ECO:0000256" key="1">
    <source>
        <dbReference type="SAM" id="Phobius"/>
    </source>
</evidence>
<name>X7E4F8_9GAMM</name>
<keyword evidence="3" id="KW-1185">Reference proteome</keyword>
<keyword evidence="1" id="KW-1133">Transmembrane helix</keyword>